<dbReference type="PANTHER" id="PTHR43766">
    <property type="entry name" value="TRYPTOPHAN--TRNA LIGASE, MITOCHONDRIAL"/>
    <property type="match status" value="1"/>
</dbReference>
<gene>
    <name evidence="12" type="ORF">E3P99_00317</name>
</gene>
<dbReference type="CDD" id="cd00806">
    <property type="entry name" value="TrpRS_core"/>
    <property type="match status" value="1"/>
</dbReference>
<dbReference type="InterPro" id="IPR002306">
    <property type="entry name" value="Trp-tRNA-ligase"/>
</dbReference>
<dbReference type="OrthoDB" id="15808at2759"/>
<dbReference type="PANTHER" id="PTHR43766:SF1">
    <property type="entry name" value="TRYPTOPHAN--TRNA LIGASE, MITOCHONDRIAL"/>
    <property type="match status" value="1"/>
</dbReference>
<keyword evidence="5 11" id="KW-0547">Nucleotide-binding</keyword>
<evidence type="ECO:0000256" key="8">
    <source>
        <dbReference type="ARBA" id="ARBA00023146"/>
    </source>
</evidence>
<proteinExistence type="inferred from homology"/>
<keyword evidence="8 11" id="KW-0030">Aminoacyl-tRNA synthetase</keyword>
<dbReference type="Proteomes" id="UP000310189">
    <property type="component" value="Unassembled WGS sequence"/>
</dbReference>
<name>A0A4T0G1E9_9BASI</name>
<organism evidence="12 13">
    <name type="scientific">Wallemia hederae</name>
    <dbReference type="NCBI Taxonomy" id="1540922"/>
    <lineage>
        <taxon>Eukaryota</taxon>
        <taxon>Fungi</taxon>
        <taxon>Dikarya</taxon>
        <taxon>Basidiomycota</taxon>
        <taxon>Wallemiomycotina</taxon>
        <taxon>Wallemiomycetes</taxon>
        <taxon>Wallemiales</taxon>
        <taxon>Wallemiaceae</taxon>
        <taxon>Wallemia</taxon>
    </lineage>
</organism>
<keyword evidence="7 11" id="KW-0648">Protein biosynthesis</keyword>
<dbReference type="InterPro" id="IPR050203">
    <property type="entry name" value="Trp-tRNA_synthetase"/>
</dbReference>
<protein>
    <recommendedName>
        <fullName evidence="10">Tryptophan--tRNA ligase, mitochondrial</fullName>
        <ecNumber evidence="3">6.1.1.2</ecNumber>
    </recommendedName>
    <alternativeName>
        <fullName evidence="9">Tryptophanyl-tRNA synthetase</fullName>
    </alternativeName>
</protein>
<dbReference type="EC" id="6.1.1.2" evidence="3"/>
<comment type="caution">
    <text evidence="12">The sequence shown here is derived from an EMBL/GenBank/DDBJ whole genome shotgun (WGS) entry which is preliminary data.</text>
</comment>
<evidence type="ECO:0000256" key="11">
    <source>
        <dbReference type="RuleBase" id="RU363036"/>
    </source>
</evidence>
<keyword evidence="13" id="KW-1185">Reference proteome</keyword>
<dbReference type="InterPro" id="IPR001412">
    <property type="entry name" value="aa-tRNA-synth_I_CS"/>
</dbReference>
<dbReference type="InterPro" id="IPR002305">
    <property type="entry name" value="aa-tRNA-synth_Ic"/>
</dbReference>
<dbReference type="FunFam" id="3.40.50.620:FF:000082">
    <property type="entry name" value="MSW1p Mitochondrial tryptophanyl-tRNA synthetase"/>
    <property type="match status" value="1"/>
</dbReference>
<evidence type="ECO:0000256" key="4">
    <source>
        <dbReference type="ARBA" id="ARBA00022598"/>
    </source>
</evidence>
<comment type="similarity">
    <text evidence="2 11">Belongs to the class-I aminoacyl-tRNA synthetase family.</text>
</comment>
<dbReference type="Gene3D" id="1.10.240.10">
    <property type="entry name" value="Tyrosyl-Transfer RNA Synthetase"/>
    <property type="match status" value="1"/>
</dbReference>
<dbReference type="PRINTS" id="PR01039">
    <property type="entry name" value="TRNASYNTHTRP"/>
</dbReference>
<dbReference type="InterPro" id="IPR014729">
    <property type="entry name" value="Rossmann-like_a/b/a_fold"/>
</dbReference>
<accession>A0A4T0G1E9</accession>
<evidence type="ECO:0000256" key="3">
    <source>
        <dbReference type="ARBA" id="ARBA00013161"/>
    </source>
</evidence>
<dbReference type="FunFam" id="1.10.240.10:FF:000002">
    <property type="entry name" value="Tryptophan--tRNA ligase"/>
    <property type="match status" value="1"/>
</dbReference>
<dbReference type="Gene3D" id="3.40.50.620">
    <property type="entry name" value="HUPs"/>
    <property type="match status" value="1"/>
</dbReference>
<dbReference type="GO" id="GO:0070183">
    <property type="term" value="P:mitochondrial tryptophanyl-tRNA aminoacylation"/>
    <property type="evidence" value="ECO:0007669"/>
    <property type="project" value="TreeGrafter"/>
</dbReference>
<evidence type="ECO:0000256" key="7">
    <source>
        <dbReference type="ARBA" id="ARBA00022917"/>
    </source>
</evidence>
<evidence type="ECO:0000256" key="9">
    <source>
        <dbReference type="ARBA" id="ARBA00030268"/>
    </source>
</evidence>
<dbReference type="GO" id="GO:0004830">
    <property type="term" value="F:tryptophan-tRNA ligase activity"/>
    <property type="evidence" value="ECO:0007669"/>
    <property type="project" value="UniProtKB-EC"/>
</dbReference>
<evidence type="ECO:0000256" key="6">
    <source>
        <dbReference type="ARBA" id="ARBA00022840"/>
    </source>
</evidence>
<sequence length="345" mass="38512">MAARVPKTIFSGIQPTGIPHLGNYLGALKNWKKLQDNEESSTRLIYSIVGYHAITIPQPAAKLKQERRDMMAALLAIGLDPHRSIIFHQDQISQHTELAWILNCFTPVNKLQRMTTWKSKIATLKNSNDVSEIDDNALNLGLLSYPVLQAADILLYKATHVPVGDDQQQHMELTRDIADQYNRTYKARRYFPLPEHLITPASRILNLRDPQSKMSKSHPLASSRIMITDTDKDIASKIRSAVTDSESGITFDDVHRPGVSNLLTILAECEDSTPQTVAAGLETSAQLKEATAEAVIRTLTPIRDTFHRLSSEHTYLDQLAGRGREQAASIASDTMQQVRKQIGLD</sequence>
<evidence type="ECO:0000256" key="10">
    <source>
        <dbReference type="ARBA" id="ARBA00069760"/>
    </source>
</evidence>
<dbReference type="AlphaFoldDB" id="A0A4T0G1E9"/>
<evidence type="ECO:0000256" key="2">
    <source>
        <dbReference type="ARBA" id="ARBA00005594"/>
    </source>
</evidence>
<reference evidence="12 13" key="1">
    <citation type="submission" date="2019-03" db="EMBL/GenBank/DDBJ databases">
        <title>Sequencing 23 genomes of Wallemia ichthyophaga.</title>
        <authorList>
            <person name="Gostincar C."/>
        </authorList>
    </citation>
    <scope>NUCLEOTIDE SEQUENCE [LARGE SCALE GENOMIC DNA]</scope>
    <source>
        <strain evidence="12 13">EXF-5753</strain>
    </source>
</reference>
<evidence type="ECO:0000256" key="5">
    <source>
        <dbReference type="ARBA" id="ARBA00022741"/>
    </source>
</evidence>
<dbReference type="GO" id="GO:0005759">
    <property type="term" value="C:mitochondrial matrix"/>
    <property type="evidence" value="ECO:0007669"/>
    <property type="project" value="UniProtKB-SubCell"/>
</dbReference>
<dbReference type="SUPFAM" id="SSF52374">
    <property type="entry name" value="Nucleotidylyl transferase"/>
    <property type="match status" value="1"/>
</dbReference>
<evidence type="ECO:0000313" key="12">
    <source>
        <dbReference type="EMBL" id="TIA93176.1"/>
    </source>
</evidence>
<dbReference type="PROSITE" id="PS00178">
    <property type="entry name" value="AA_TRNA_LIGASE_I"/>
    <property type="match status" value="1"/>
</dbReference>
<evidence type="ECO:0000256" key="1">
    <source>
        <dbReference type="ARBA" id="ARBA00004305"/>
    </source>
</evidence>
<keyword evidence="4 11" id="KW-0436">Ligase</keyword>
<dbReference type="Pfam" id="PF00579">
    <property type="entry name" value="tRNA-synt_1b"/>
    <property type="match status" value="1"/>
</dbReference>
<dbReference type="GO" id="GO:0005524">
    <property type="term" value="F:ATP binding"/>
    <property type="evidence" value="ECO:0007669"/>
    <property type="project" value="UniProtKB-KW"/>
</dbReference>
<dbReference type="EMBL" id="SPNW01000003">
    <property type="protein sequence ID" value="TIA93176.1"/>
    <property type="molecule type" value="Genomic_DNA"/>
</dbReference>
<evidence type="ECO:0000313" key="13">
    <source>
        <dbReference type="Proteomes" id="UP000310189"/>
    </source>
</evidence>
<dbReference type="NCBIfam" id="TIGR00233">
    <property type="entry name" value="trpS"/>
    <property type="match status" value="1"/>
</dbReference>
<comment type="subcellular location">
    <subcellularLocation>
        <location evidence="1">Mitochondrion matrix</location>
    </subcellularLocation>
</comment>
<keyword evidence="6 11" id="KW-0067">ATP-binding</keyword>